<accession>A0A5E4NTR2</accession>
<name>A0A5E4NTR2_9HEMI</name>
<reference evidence="1 2" key="1">
    <citation type="submission" date="2019-08" db="EMBL/GenBank/DDBJ databases">
        <authorList>
            <person name="Alioto T."/>
            <person name="Alioto T."/>
            <person name="Gomez Garrido J."/>
        </authorList>
    </citation>
    <scope>NUCLEOTIDE SEQUENCE [LARGE SCALE GENOMIC DNA]</scope>
</reference>
<keyword evidence="2" id="KW-1185">Reference proteome</keyword>
<dbReference type="SUPFAM" id="SSF53098">
    <property type="entry name" value="Ribonuclease H-like"/>
    <property type="match status" value="1"/>
</dbReference>
<sequence>MSKKRKYEEKHREFKLQWEEELFFIERNNVISILRSKDKKLLNMVENISNSRHTMERRISIKSSDIFSNLQNEIANCSALSLALDGSTDIQDKPHLAIFVRYVTMNMVVKEELLDLIALKETTKNCDIKDALDVVLRSKIHRQCKNFVERLEDDIPNDVSWYCLVRWLSVNNVLTKFFDLLEPIKTFLKEKDKNLPQLSYHCGLRDMSFCTDVVDHLATLNMSLQGQNKFINILVQDIFSFQNKLKLFQRDLKINNLNHFPYLKKIEDCLVGIVTKFYCKDYVQKLECLSTHFEDLFKDLKLLKPSKTSLENPFVINVIENGYPILKSISMDTVVLEIQLLELLEDEGLKQLKYSCHSLLELRKHVPVIKYPKITLCAQKLISIFGTTYSYESLYSTNKIIKSKHRSISTDNHSTELLRTALTTYNPDFKKLTSKINTQQIRK</sequence>
<dbReference type="PANTHER" id="PTHR45913:SF5">
    <property type="entry name" value="GENERAL TRANSCRIPTION FACTOR II-I REPEAT DOMAIN-CONTAINING PROTEIN 2A-LIKE PROTEIN"/>
    <property type="match status" value="1"/>
</dbReference>
<dbReference type="EMBL" id="CABPRJ010002504">
    <property type="protein sequence ID" value="VVC46424.1"/>
    <property type="molecule type" value="Genomic_DNA"/>
</dbReference>
<dbReference type="PANTHER" id="PTHR45913">
    <property type="entry name" value="EPM2A-INTERACTING PROTEIN 1"/>
    <property type="match status" value="1"/>
</dbReference>
<dbReference type="AlphaFoldDB" id="A0A5E4NTR2"/>
<dbReference type="InterPro" id="IPR012337">
    <property type="entry name" value="RNaseH-like_sf"/>
</dbReference>
<dbReference type="OrthoDB" id="6604388at2759"/>
<evidence type="ECO:0000313" key="1">
    <source>
        <dbReference type="EMBL" id="VVC46424.1"/>
    </source>
</evidence>
<gene>
    <name evidence="1" type="ORF">CINCED_3A000882</name>
</gene>
<protein>
    <submittedName>
        <fullName evidence="1">Uncharacterized protein</fullName>
    </submittedName>
</protein>
<proteinExistence type="predicted"/>
<organism evidence="1 2">
    <name type="scientific">Cinara cedri</name>
    <dbReference type="NCBI Taxonomy" id="506608"/>
    <lineage>
        <taxon>Eukaryota</taxon>
        <taxon>Metazoa</taxon>
        <taxon>Ecdysozoa</taxon>
        <taxon>Arthropoda</taxon>
        <taxon>Hexapoda</taxon>
        <taxon>Insecta</taxon>
        <taxon>Pterygota</taxon>
        <taxon>Neoptera</taxon>
        <taxon>Paraneoptera</taxon>
        <taxon>Hemiptera</taxon>
        <taxon>Sternorrhyncha</taxon>
        <taxon>Aphidomorpha</taxon>
        <taxon>Aphidoidea</taxon>
        <taxon>Aphididae</taxon>
        <taxon>Lachninae</taxon>
        <taxon>Cinara</taxon>
    </lineage>
</organism>
<evidence type="ECO:0000313" key="2">
    <source>
        <dbReference type="Proteomes" id="UP000325440"/>
    </source>
</evidence>
<dbReference type="Proteomes" id="UP000325440">
    <property type="component" value="Unassembled WGS sequence"/>
</dbReference>